<dbReference type="Pfam" id="PF10250">
    <property type="entry name" value="O-FucT"/>
    <property type="match status" value="1"/>
</dbReference>
<feature type="transmembrane region" description="Helical" evidence="7">
    <location>
        <begin position="6"/>
        <end position="25"/>
    </location>
</feature>
<evidence type="ECO:0000256" key="5">
    <source>
        <dbReference type="ARBA" id="ARBA00023277"/>
    </source>
</evidence>
<dbReference type="OrthoDB" id="1899018at2759"/>
<dbReference type="PANTHER" id="PTHR31288">
    <property type="entry name" value="O-FUCOSYLTRANSFERASE FAMILY PROTEIN"/>
    <property type="match status" value="1"/>
</dbReference>
<reference evidence="8" key="1">
    <citation type="submission" date="2019-09" db="EMBL/GenBank/DDBJ databases">
        <title>Draft genome information of white flower Hibiscus syriacus.</title>
        <authorList>
            <person name="Kim Y.-M."/>
        </authorList>
    </citation>
    <scope>NUCLEOTIDE SEQUENCE [LARGE SCALE GENOMIC DNA]</scope>
    <source>
        <strain evidence="8">YM2019G1</strain>
    </source>
</reference>
<dbReference type="CDD" id="cd11299">
    <property type="entry name" value="O-FucT_plant"/>
    <property type="match status" value="1"/>
</dbReference>
<proteinExistence type="inferred from homology"/>
<dbReference type="PANTHER" id="PTHR31288:SF5">
    <property type="entry name" value="PROTEIN MANNAN SYNTHESIS-RELATED 1"/>
    <property type="match status" value="1"/>
</dbReference>
<protein>
    <recommendedName>
        <fullName evidence="6">O-fucosyltransferase family protein</fullName>
    </recommendedName>
</protein>
<keyword evidence="3" id="KW-0808">Transferase</keyword>
<dbReference type="GO" id="GO:0006004">
    <property type="term" value="P:fucose metabolic process"/>
    <property type="evidence" value="ECO:0007669"/>
    <property type="project" value="UniProtKB-KW"/>
</dbReference>
<gene>
    <name evidence="8" type="ORF">F3Y22_tig00116997pilonHSYRG00561</name>
</gene>
<evidence type="ECO:0000256" key="6">
    <source>
        <dbReference type="ARBA" id="ARBA00030350"/>
    </source>
</evidence>
<comment type="similarity">
    <text evidence="1">Belongs to the glycosyltransferase GT106 family.</text>
</comment>
<name>A0A6A2WLR9_HIBSY</name>
<keyword evidence="9" id="KW-1185">Reference proteome</keyword>
<evidence type="ECO:0000313" key="9">
    <source>
        <dbReference type="Proteomes" id="UP000436088"/>
    </source>
</evidence>
<evidence type="ECO:0000256" key="3">
    <source>
        <dbReference type="ARBA" id="ARBA00022679"/>
    </source>
</evidence>
<evidence type="ECO:0000256" key="7">
    <source>
        <dbReference type="SAM" id="Phobius"/>
    </source>
</evidence>
<comment type="caution">
    <text evidence="8">The sequence shown here is derived from an EMBL/GenBank/DDBJ whole genome shotgun (WGS) entry which is preliminary data.</text>
</comment>
<keyword evidence="4" id="KW-0294">Fucose metabolism</keyword>
<dbReference type="Proteomes" id="UP000436088">
    <property type="component" value="Unassembled WGS sequence"/>
</dbReference>
<dbReference type="PIRSF" id="PIRSF009360">
    <property type="entry name" value="UCP009360"/>
    <property type="match status" value="1"/>
</dbReference>
<keyword evidence="5" id="KW-0119">Carbohydrate metabolism</keyword>
<dbReference type="InterPro" id="IPR024709">
    <property type="entry name" value="FucosylTrfase_pln"/>
</dbReference>
<keyword evidence="7" id="KW-0472">Membrane</keyword>
<evidence type="ECO:0000256" key="4">
    <source>
        <dbReference type="ARBA" id="ARBA00023253"/>
    </source>
</evidence>
<dbReference type="GO" id="GO:0016757">
    <property type="term" value="F:glycosyltransferase activity"/>
    <property type="evidence" value="ECO:0007669"/>
    <property type="project" value="UniProtKB-KW"/>
</dbReference>
<keyword evidence="7" id="KW-1133">Transmembrane helix</keyword>
<keyword evidence="2" id="KW-0328">Glycosyltransferase</keyword>
<evidence type="ECO:0000256" key="1">
    <source>
        <dbReference type="ARBA" id="ARBA00007737"/>
    </source>
</evidence>
<accession>A0A6A2WLR9</accession>
<evidence type="ECO:0000313" key="8">
    <source>
        <dbReference type="EMBL" id="KAE8656895.1"/>
    </source>
</evidence>
<sequence length="458" mass="51283">MGVDLRQVVAGILTLTMFVMLGQMIKRDHFDSLKFALHFPLCLASNLQLQGEKTKKDNIITVMIFKMLSLETLPGESQDVQFDSGNTIMNDGLVKLSKRSKGPWMEDIQELKPCWSRTDFDEIERSKGYVTFSLTNGPEYHVSQIADAVVVARYLSATLVLPDIRGSKPGDERNFEDIYDVEKFMKSLDGIVKVAKELPKEISMRDLAAVKVPNRVTKDHIVESVEPIFRSKGNIRLATYFPTVNMRKTAQKSSADSVACLGMFGTLELQSEVHEVVDSMIERLRTLSRKSDGQFISVDLRVEILGNKNCHRSSSTGAKSCYNAVEIALFLRTLGFDTDTTIYLTQSRWDNSLSVLKDIFPKTYTKETIMPEEKKGKFLESEGSEFEKVIDFYICSQSDVFVPAISGLFYANVAGKRIASGKPQILVPADIPGTSATVTNYLSPYVAKKNHLAYSCFC</sequence>
<dbReference type="AlphaFoldDB" id="A0A6A2WLR9"/>
<dbReference type="InterPro" id="IPR019378">
    <property type="entry name" value="GDP-Fuc_O-FucTrfase"/>
</dbReference>
<evidence type="ECO:0000256" key="2">
    <source>
        <dbReference type="ARBA" id="ARBA00022676"/>
    </source>
</evidence>
<keyword evidence="7" id="KW-0812">Transmembrane</keyword>
<organism evidence="8 9">
    <name type="scientific">Hibiscus syriacus</name>
    <name type="common">Rose of Sharon</name>
    <dbReference type="NCBI Taxonomy" id="106335"/>
    <lineage>
        <taxon>Eukaryota</taxon>
        <taxon>Viridiplantae</taxon>
        <taxon>Streptophyta</taxon>
        <taxon>Embryophyta</taxon>
        <taxon>Tracheophyta</taxon>
        <taxon>Spermatophyta</taxon>
        <taxon>Magnoliopsida</taxon>
        <taxon>eudicotyledons</taxon>
        <taxon>Gunneridae</taxon>
        <taxon>Pentapetalae</taxon>
        <taxon>rosids</taxon>
        <taxon>malvids</taxon>
        <taxon>Malvales</taxon>
        <taxon>Malvaceae</taxon>
        <taxon>Malvoideae</taxon>
        <taxon>Hibiscus</taxon>
    </lineage>
</organism>
<dbReference type="EMBL" id="VEPZ02001762">
    <property type="protein sequence ID" value="KAE8656895.1"/>
    <property type="molecule type" value="Genomic_DNA"/>
</dbReference>